<organism evidence="2 3">
    <name type="scientific">Collinsella ureilytica</name>
    <dbReference type="NCBI Taxonomy" id="2869515"/>
    <lineage>
        <taxon>Bacteria</taxon>
        <taxon>Bacillati</taxon>
        <taxon>Actinomycetota</taxon>
        <taxon>Coriobacteriia</taxon>
        <taxon>Coriobacteriales</taxon>
        <taxon>Coriobacteriaceae</taxon>
        <taxon>Collinsella</taxon>
    </lineage>
</organism>
<protein>
    <submittedName>
        <fullName evidence="2">Uncharacterized protein</fullName>
    </submittedName>
</protein>
<gene>
    <name evidence="2" type="ORF">K6V98_07800</name>
</gene>
<evidence type="ECO:0000256" key="1">
    <source>
        <dbReference type="SAM" id="Phobius"/>
    </source>
</evidence>
<feature type="transmembrane region" description="Helical" evidence="1">
    <location>
        <begin position="20"/>
        <end position="45"/>
    </location>
</feature>
<comment type="caution">
    <text evidence="2">The sequence shown here is derived from an EMBL/GenBank/DDBJ whole genome shotgun (WGS) entry which is preliminary data.</text>
</comment>
<dbReference type="Proteomes" id="UP000700908">
    <property type="component" value="Unassembled WGS sequence"/>
</dbReference>
<sequence>DSSALQSGLISFAKALICDALWPGLLRFSVFGLAAFALALFAMVLGRGVDLVVLSTPLSYSTIRKPCEGGLMPFV</sequence>
<keyword evidence="3" id="KW-1185">Reference proteome</keyword>
<accession>A0ABS7MLS7</accession>
<feature type="non-terminal residue" evidence="2">
    <location>
        <position position="1"/>
    </location>
</feature>
<keyword evidence="1" id="KW-0472">Membrane</keyword>
<proteinExistence type="predicted"/>
<dbReference type="RefSeq" id="WP_222199971.1">
    <property type="nucleotide sequence ID" value="NZ_JAIMFO010000009.1"/>
</dbReference>
<keyword evidence="1" id="KW-1133">Transmembrane helix</keyword>
<evidence type="ECO:0000313" key="2">
    <source>
        <dbReference type="EMBL" id="MBY4798247.1"/>
    </source>
</evidence>
<name>A0ABS7MLS7_9ACTN</name>
<reference evidence="2 3" key="1">
    <citation type="submission" date="2021-08" db="EMBL/GenBank/DDBJ databases">
        <title>Collinsella faecalis sp. nov. isolated from swine faeces.</title>
        <authorList>
            <person name="Oh B.S."/>
            <person name="Lee J.H."/>
        </authorList>
    </citation>
    <scope>NUCLEOTIDE SEQUENCE [LARGE SCALE GENOMIC DNA]</scope>
    <source>
        <strain evidence="2 3">AGMB00827</strain>
    </source>
</reference>
<dbReference type="EMBL" id="JAIMFO010000009">
    <property type="protein sequence ID" value="MBY4798247.1"/>
    <property type="molecule type" value="Genomic_DNA"/>
</dbReference>
<evidence type="ECO:0000313" key="3">
    <source>
        <dbReference type="Proteomes" id="UP000700908"/>
    </source>
</evidence>
<keyword evidence="1" id="KW-0812">Transmembrane</keyword>